<keyword evidence="1" id="KW-0472">Membrane</keyword>
<proteinExistence type="predicted"/>
<evidence type="ECO:0000313" key="2">
    <source>
        <dbReference type="EMBL" id="KAK5622106.1"/>
    </source>
</evidence>
<accession>A0AAV9SLF6</accession>
<reference evidence="2 3" key="1">
    <citation type="submission" date="2021-06" db="EMBL/GenBank/DDBJ databases">
        <authorList>
            <person name="Palmer J.M."/>
        </authorList>
    </citation>
    <scope>NUCLEOTIDE SEQUENCE [LARGE SCALE GENOMIC DNA]</scope>
    <source>
        <strain evidence="2 3">MEX-2019</strain>
        <tissue evidence="2">Muscle</tissue>
    </source>
</reference>
<feature type="transmembrane region" description="Helical" evidence="1">
    <location>
        <begin position="158"/>
        <end position="177"/>
    </location>
</feature>
<comment type="caution">
    <text evidence="2">The sequence shown here is derived from an EMBL/GenBank/DDBJ whole genome shotgun (WGS) entry which is preliminary data.</text>
</comment>
<feature type="transmembrane region" description="Helical" evidence="1">
    <location>
        <begin position="117"/>
        <end position="143"/>
    </location>
</feature>
<keyword evidence="3" id="KW-1185">Reference proteome</keyword>
<dbReference type="Proteomes" id="UP001311232">
    <property type="component" value="Unassembled WGS sequence"/>
</dbReference>
<keyword evidence="1" id="KW-1133">Transmembrane helix</keyword>
<name>A0AAV9SLF6_9TELE</name>
<keyword evidence="1" id="KW-0812">Transmembrane</keyword>
<evidence type="ECO:0000313" key="3">
    <source>
        <dbReference type="Proteomes" id="UP001311232"/>
    </source>
</evidence>
<protein>
    <submittedName>
        <fullName evidence="2">Uncharacterized protein</fullName>
    </submittedName>
</protein>
<dbReference type="EMBL" id="JAHHUM010000198">
    <property type="protein sequence ID" value="KAK5622106.1"/>
    <property type="molecule type" value="Genomic_DNA"/>
</dbReference>
<dbReference type="AlphaFoldDB" id="A0AAV9SLF6"/>
<organism evidence="2 3">
    <name type="scientific">Crenichthys baileyi</name>
    <name type="common">White River springfish</name>
    <dbReference type="NCBI Taxonomy" id="28760"/>
    <lineage>
        <taxon>Eukaryota</taxon>
        <taxon>Metazoa</taxon>
        <taxon>Chordata</taxon>
        <taxon>Craniata</taxon>
        <taxon>Vertebrata</taxon>
        <taxon>Euteleostomi</taxon>
        <taxon>Actinopterygii</taxon>
        <taxon>Neopterygii</taxon>
        <taxon>Teleostei</taxon>
        <taxon>Neoteleostei</taxon>
        <taxon>Acanthomorphata</taxon>
        <taxon>Ovalentaria</taxon>
        <taxon>Atherinomorphae</taxon>
        <taxon>Cyprinodontiformes</taxon>
        <taxon>Goodeidae</taxon>
        <taxon>Crenichthys</taxon>
    </lineage>
</organism>
<gene>
    <name evidence="2" type="ORF">CRENBAI_010274</name>
</gene>
<sequence>MTPHSICFTIQGKMSVTNAYTAHQYVTDLKEHLKSPFAWAQTNLEASVEGAKKQHLTGKQPPRNTNLELVNTLLPISRACHPNQIQLLLSHYANTWTKLPSIYWHDWTELLRRVNTLFIYTPGLITIIICTPGSDIIILIVMYTPGSDISVATYTPDSAISIIFIIYTAGSASVAYLQGSTADLHGLAEGSSSPCTALHGHAEGYSLQSSTEVPEGTLRSTACSLVANLLTGSSEGPLRSFIAGLQTTCSP</sequence>
<evidence type="ECO:0000256" key="1">
    <source>
        <dbReference type="SAM" id="Phobius"/>
    </source>
</evidence>